<name>A0A8S5UT66_9CAUD</name>
<feature type="domain" description="Copper amine oxidase-like N-terminal" evidence="1">
    <location>
        <begin position="55"/>
        <end position="95"/>
    </location>
</feature>
<sequence>MKKFFAGMLTMLLVLCLGGSVLAATGKVQQEIEYRDIQVSLNGKILDLKDAKGNTVEPFMFAGTNYIPARALAEALGLNVSWDGKNATVVLAEPAERTATYITRTGSKYHSDPHCNGGTYWEVPRSTAVGMGLKPCDKCIG</sequence>
<evidence type="ECO:0000259" key="1">
    <source>
        <dbReference type="Pfam" id="PF07833"/>
    </source>
</evidence>
<dbReference type="EMBL" id="BK016135">
    <property type="protein sequence ID" value="DAF97602.1"/>
    <property type="molecule type" value="Genomic_DNA"/>
</dbReference>
<organism evidence="2">
    <name type="scientific">Siphoviridae sp. ct4fm14</name>
    <dbReference type="NCBI Taxonomy" id="2825331"/>
    <lineage>
        <taxon>Viruses</taxon>
        <taxon>Duplodnaviria</taxon>
        <taxon>Heunggongvirae</taxon>
        <taxon>Uroviricota</taxon>
        <taxon>Caudoviricetes</taxon>
    </lineage>
</organism>
<dbReference type="InterPro" id="IPR012854">
    <property type="entry name" value="Cu_amine_oxidase-like_N"/>
</dbReference>
<dbReference type="Pfam" id="PF07833">
    <property type="entry name" value="Cu_amine_oxidN1"/>
    <property type="match status" value="1"/>
</dbReference>
<protein>
    <submittedName>
        <fullName evidence="2">Copper amine oxidase</fullName>
    </submittedName>
</protein>
<accession>A0A8S5UT66</accession>
<dbReference type="SUPFAM" id="SSF55383">
    <property type="entry name" value="Copper amine oxidase, domain N"/>
    <property type="match status" value="1"/>
</dbReference>
<reference evidence="2" key="1">
    <citation type="journal article" date="2021" name="Proc. Natl. Acad. Sci. U.S.A.">
        <title>A Catalog of Tens of Thousands of Viruses from Human Metagenomes Reveals Hidden Associations with Chronic Diseases.</title>
        <authorList>
            <person name="Tisza M.J."/>
            <person name="Buck C.B."/>
        </authorList>
    </citation>
    <scope>NUCLEOTIDE SEQUENCE</scope>
    <source>
        <strain evidence="2">Ct4fm14</strain>
    </source>
</reference>
<dbReference type="InterPro" id="IPR036582">
    <property type="entry name" value="Mao_N_sf"/>
</dbReference>
<evidence type="ECO:0000313" key="2">
    <source>
        <dbReference type="EMBL" id="DAF97602.1"/>
    </source>
</evidence>
<proteinExistence type="predicted"/>